<dbReference type="AlphaFoldDB" id="A0A4P8XFD9"/>
<dbReference type="PANTHER" id="PTHR43649:SF32">
    <property type="entry name" value="SUGAR BINDING SECRETED PROTEIN"/>
    <property type="match status" value="1"/>
</dbReference>
<dbReference type="OrthoDB" id="9768630at2"/>
<dbReference type="EMBL" id="CP040396">
    <property type="protein sequence ID" value="QCT01086.1"/>
    <property type="molecule type" value="Genomic_DNA"/>
</dbReference>
<dbReference type="InterPro" id="IPR050490">
    <property type="entry name" value="Bact_solute-bd_prot1"/>
</dbReference>
<dbReference type="SUPFAM" id="SSF53850">
    <property type="entry name" value="Periplasmic binding protein-like II"/>
    <property type="match status" value="1"/>
</dbReference>
<dbReference type="Proteomes" id="UP000300879">
    <property type="component" value="Chromosome"/>
</dbReference>
<protein>
    <submittedName>
        <fullName evidence="1">Extracellular solute-binding protein family 1</fullName>
    </submittedName>
</protein>
<accession>A0A4P8XFD9</accession>
<dbReference type="Gene3D" id="3.40.190.10">
    <property type="entry name" value="Periplasmic binding protein-like II"/>
    <property type="match status" value="1"/>
</dbReference>
<organism evidence="1 2">
    <name type="scientific">Paenibacillus algicola</name>
    <dbReference type="NCBI Taxonomy" id="2565926"/>
    <lineage>
        <taxon>Bacteria</taxon>
        <taxon>Bacillati</taxon>
        <taxon>Bacillota</taxon>
        <taxon>Bacilli</taxon>
        <taxon>Bacillales</taxon>
        <taxon>Paenibacillaceae</taxon>
        <taxon>Paenibacillus</taxon>
    </lineage>
</organism>
<reference evidence="1 2" key="1">
    <citation type="submission" date="2019-05" db="EMBL/GenBank/DDBJ databases">
        <authorList>
            <person name="Chen C."/>
        </authorList>
    </citation>
    <scope>NUCLEOTIDE SEQUENCE [LARGE SCALE GENOMIC DNA]</scope>
    <source>
        <strain evidence="1 2">HB172198</strain>
    </source>
</reference>
<keyword evidence="2" id="KW-1185">Reference proteome</keyword>
<dbReference type="Pfam" id="PF13416">
    <property type="entry name" value="SBP_bac_8"/>
    <property type="match status" value="1"/>
</dbReference>
<evidence type="ECO:0000313" key="1">
    <source>
        <dbReference type="EMBL" id="QCT01086.1"/>
    </source>
</evidence>
<dbReference type="RefSeq" id="WP_138224204.1">
    <property type="nucleotide sequence ID" value="NZ_CP040396.1"/>
</dbReference>
<sequence length="427" mass="48360">MNRMLQRISLGLLLILLPGCTEVSMPVEHKKEPVHELTFWLFPGSGLEPLIEAYEQEHPQIRVHLHTSSYPELSNKLQTTLASGNGVPDIALVEISFMERFKELSGSFENLLDYGAGARAKEFLPWKWQQASAFDESFLLGLPTDIGPIAMAYRRDYFEQAGLPAGPAEVAAQMSSWDDFLDTADQIQRETGKYMIDNLDMLYRVILGQAEEQYYDKNTGELIVHRNPEVYRAWSAVMKAKEKGLTAGLPMFSPEWSRGLQQGEFAVAFAPSWMIDILKKNAPDAAGKWDMTFIPQIASNYGGSFLTLPKGGEHPQEAYHLIDWLTQAEQQVQLFKANGNFPSMPELFSDPVIMEHTDPYFNDAPTGQIYSQIASQIKPTYEGSDQFLIARVMFDVLRKVEQERIEPEEAWEIAMQQIQIELGQELP</sequence>
<gene>
    <name evidence="1" type="ORF">E6C60_0362</name>
</gene>
<evidence type="ECO:0000313" key="2">
    <source>
        <dbReference type="Proteomes" id="UP000300879"/>
    </source>
</evidence>
<dbReference type="PANTHER" id="PTHR43649">
    <property type="entry name" value="ARABINOSE-BINDING PROTEIN-RELATED"/>
    <property type="match status" value="1"/>
</dbReference>
<proteinExistence type="predicted"/>
<dbReference type="InterPro" id="IPR006059">
    <property type="entry name" value="SBP"/>
</dbReference>
<name>A0A4P8XFD9_9BACL</name>
<dbReference type="KEGG" id="palo:E6C60_0362"/>